<dbReference type="PANTHER" id="PTHR46128:SF211">
    <property type="entry name" value="PENTACOTRIPEPTIDE-REPEAT REGION OF PRORP DOMAIN-CONTAINING PROTEIN"/>
    <property type="match status" value="1"/>
</dbReference>
<reference evidence="2" key="2">
    <citation type="submission" date="2023-06" db="EMBL/GenBank/DDBJ databases">
        <authorList>
            <person name="Ma L."/>
            <person name="Liu K.-W."/>
            <person name="Li Z."/>
            <person name="Hsiao Y.-Y."/>
            <person name="Qi Y."/>
            <person name="Fu T."/>
            <person name="Tang G."/>
            <person name="Zhang D."/>
            <person name="Sun W.-H."/>
            <person name="Liu D.-K."/>
            <person name="Li Y."/>
            <person name="Chen G.-Z."/>
            <person name="Liu X.-D."/>
            <person name="Liao X.-Y."/>
            <person name="Jiang Y.-T."/>
            <person name="Yu X."/>
            <person name="Hao Y."/>
            <person name="Huang J."/>
            <person name="Zhao X.-W."/>
            <person name="Ke S."/>
            <person name="Chen Y.-Y."/>
            <person name="Wu W.-L."/>
            <person name="Hsu J.-L."/>
            <person name="Lin Y.-F."/>
            <person name="Huang M.-D."/>
            <person name="Li C.-Y."/>
            <person name="Huang L."/>
            <person name="Wang Z.-W."/>
            <person name="Zhao X."/>
            <person name="Zhong W.-Y."/>
            <person name="Peng D.-H."/>
            <person name="Ahmad S."/>
            <person name="Lan S."/>
            <person name="Zhang J.-S."/>
            <person name="Tsai W.-C."/>
            <person name="Van De Peer Y."/>
            <person name="Liu Z.-J."/>
        </authorList>
    </citation>
    <scope>NUCLEOTIDE SEQUENCE</scope>
    <source>
        <strain evidence="2">CP</strain>
        <tissue evidence="2">Leaves</tissue>
    </source>
</reference>
<evidence type="ECO:0008006" key="4">
    <source>
        <dbReference type="Google" id="ProtNLM"/>
    </source>
</evidence>
<accession>A0AAV9E7L2</accession>
<reference evidence="2" key="1">
    <citation type="journal article" date="2023" name="Nat. Commun.">
        <title>Diploid and tetraploid genomes of Acorus and the evolution of monocots.</title>
        <authorList>
            <person name="Ma L."/>
            <person name="Liu K.W."/>
            <person name="Li Z."/>
            <person name="Hsiao Y.Y."/>
            <person name="Qi Y."/>
            <person name="Fu T."/>
            <person name="Tang G.D."/>
            <person name="Zhang D."/>
            <person name="Sun W.H."/>
            <person name="Liu D.K."/>
            <person name="Li Y."/>
            <person name="Chen G.Z."/>
            <person name="Liu X.D."/>
            <person name="Liao X.Y."/>
            <person name="Jiang Y.T."/>
            <person name="Yu X."/>
            <person name="Hao Y."/>
            <person name="Huang J."/>
            <person name="Zhao X.W."/>
            <person name="Ke S."/>
            <person name="Chen Y.Y."/>
            <person name="Wu W.L."/>
            <person name="Hsu J.L."/>
            <person name="Lin Y.F."/>
            <person name="Huang M.D."/>
            <person name="Li C.Y."/>
            <person name="Huang L."/>
            <person name="Wang Z.W."/>
            <person name="Zhao X."/>
            <person name="Zhong W.Y."/>
            <person name="Peng D.H."/>
            <person name="Ahmad S."/>
            <person name="Lan S."/>
            <person name="Zhang J.S."/>
            <person name="Tsai W.C."/>
            <person name="Van de Peer Y."/>
            <person name="Liu Z.J."/>
        </authorList>
    </citation>
    <scope>NUCLEOTIDE SEQUENCE</scope>
    <source>
        <strain evidence="2">CP</strain>
    </source>
</reference>
<dbReference type="InterPro" id="IPR050872">
    <property type="entry name" value="PPR_P_subfamily"/>
</dbReference>
<protein>
    <recommendedName>
        <fullName evidence="4">Pentatricopeptide repeat-containing protein</fullName>
    </recommendedName>
</protein>
<gene>
    <name evidence="2" type="ORF">QJS10_CPA09g01091</name>
</gene>
<comment type="caution">
    <text evidence="2">The sequence shown here is derived from an EMBL/GenBank/DDBJ whole genome shotgun (WGS) entry which is preliminary data.</text>
</comment>
<sequence length="93" mass="10643">MRMSDEMLQRKVMYITLIGFLCNSEDLEKAMEVKQVMGTRRPIAVTYALLMEGLCVRGGCMAMEKMVFDMEYWGCKPEAVNYRVLMSDSGRPG</sequence>
<dbReference type="EMBL" id="JAUJYO010000009">
    <property type="protein sequence ID" value="KAK1309196.1"/>
    <property type="molecule type" value="Genomic_DNA"/>
</dbReference>
<dbReference type="AlphaFoldDB" id="A0AAV9E7L2"/>
<dbReference type="Gene3D" id="1.25.40.10">
    <property type="entry name" value="Tetratricopeptide repeat domain"/>
    <property type="match status" value="1"/>
</dbReference>
<name>A0AAV9E7L2_ACOCL</name>
<dbReference type="PANTHER" id="PTHR46128">
    <property type="entry name" value="MITOCHONDRIAL GROUP I INTRON SPLICING FACTOR CCM1"/>
    <property type="match status" value="1"/>
</dbReference>
<comment type="similarity">
    <text evidence="1">Belongs to the PPR family. P subfamily.</text>
</comment>
<evidence type="ECO:0000256" key="1">
    <source>
        <dbReference type="ARBA" id="ARBA00007626"/>
    </source>
</evidence>
<keyword evidence="3" id="KW-1185">Reference proteome</keyword>
<organism evidence="2 3">
    <name type="scientific">Acorus calamus</name>
    <name type="common">Sweet flag</name>
    <dbReference type="NCBI Taxonomy" id="4465"/>
    <lineage>
        <taxon>Eukaryota</taxon>
        <taxon>Viridiplantae</taxon>
        <taxon>Streptophyta</taxon>
        <taxon>Embryophyta</taxon>
        <taxon>Tracheophyta</taxon>
        <taxon>Spermatophyta</taxon>
        <taxon>Magnoliopsida</taxon>
        <taxon>Liliopsida</taxon>
        <taxon>Acoraceae</taxon>
        <taxon>Acorus</taxon>
    </lineage>
</organism>
<dbReference type="InterPro" id="IPR011990">
    <property type="entry name" value="TPR-like_helical_dom_sf"/>
</dbReference>
<proteinExistence type="inferred from homology"/>
<evidence type="ECO:0000313" key="3">
    <source>
        <dbReference type="Proteomes" id="UP001180020"/>
    </source>
</evidence>
<dbReference type="Proteomes" id="UP001180020">
    <property type="component" value="Unassembled WGS sequence"/>
</dbReference>
<evidence type="ECO:0000313" key="2">
    <source>
        <dbReference type="EMBL" id="KAK1309196.1"/>
    </source>
</evidence>